<feature type="region of interest" description="Disordered" evidence="1">
    <location>
        <begin position="66"/>
        <end position="94"/>
    </location>
</feature>
<evidence type="ECO:0000313" key="2">
    <source>
        <dbReference type="EMBL" id="CAA9403373.1"/>
    </source>
</evidence>
<name>A0A6J4P7R8_9ACTN</name>
<dbReference type="AlphaFoldDB" id="A0A6J4P7R8"/>
<sequence>EPDAGDRTPLGRAPGPRAVPRLCASCARFPDVGSGLGRPFDAALHRSEGLDDRRAARGRRGGFLGLGLPTRAGGGPALPGVPRPAPILPAQGPV</sequence>
<accession>A0A6J4P7R8</accession>
<reference evidence="2" key="1">
    <citation type="submission" date="2020-02" db="EMBL/GenBank/DDBJ databases">
        <authorList>
            <person name="Meier V. D."/>
        </authorList>
    </citation>
    <scope>NUCLEOTIDE SEQUENCE</scope>
    <source>
        <strain evidence="2">AVDCRST_MAG55</strain>
    </source>
</reference>
<proteinExistence type="predicted"/>
<organism evidence="2">
    <name type="scientific">uncultured Rubrobacteraceae bacterium</name>
    <dbReference type="NCBI Taxonomy" id="349277"/>
    <lineage>
        <taxon>Bacteria</taxon>
        <taxon>Bacillati</taxon>
        <taxon>Actinomycetota</taxon>
        <taxon>Rubrobacteria</taxon>
        <taxon>Rubrobacterales</taxon>
        <taxon>Rubrobacteraceae</taxon>
        <taxon>environmental samples</taxon>
    </lineage>
</organism>
<feature type="non-terminal residue" evidence="2">
    <location>
        <position position="94"/>
    </location>
</feature>
<feature type="non-terminal residue" evidence="2">
    <location>
        <position position="1"/>
    </location>
</feature>
<protein>
    <submittedName>
        <fullName evidence="2">Uncharacterized protein</fullName>
    </submittedName>
</protein>
<dbReference type="EMBL" id="CADCUZ010000033">
    <property type="protein sequence ID" value="CAA9403373.1"/>
    <property type="molecule type" value="Genomic_DNA"/>
</dbReference>
<gene>
    <name evidence="2" type="ORF">AVDCRST_MAG55-813</name>
</gene>
<evidence type="ECO:0000256" key="1">
    <source>
        <dbReference type="SAM" id="MobiDB-lite"/>
    </source>
</evidence>